<keyword evidence="1 2" id="KW-0645">Protease</keyword>
<dbReference type="PRINTS" id="PR00830">
    <property type="entry name" value="ENDOLAPTASE"/>
</dbReference>
<comment type="similarity">
    <text evidence="2">Belongs to the peptidase S16 family.</text>
</comment>
<dbReference type="RefSeq" id="WP_273926481.1">
    <property type="nucleotide sequence ID" value="NZ_JAQSIO010000003.1"/>
</dbReference>
<dbReference type="SUPFAM" id="SSF54211">
    <property type="entry name" value="Ribosomal protein S5 domain 2-like"/>
    <property type="match status" value="1"/>
</dbReference>
<dbReference type="InterPro" id="IPR008269">
    <property type="entry name" value="Lon_proteolytic"/>
</dbReference>
<proteinExistence type="inferred from homology"/>
<keyword evidence="2" id="KW-0378">Hydrolase</keyword>
<dbReference type="GO" id="GO:0005524">
    <property type="term" value="F:ATP binding"/>
    <property type="evidence" value="ECO:0007669"/>
    <property type="project" value="UniProtKB-KW"/>
</dbReference>
<dbReference type="Pfam" id="PF13654">
    <property type="entry name" value="AAA_32"/>
    <property type="match status" value="1"/>
</dbReference>
<accession>A0ABT5ME00</accession>
<name>A0ABT5ME00_9BURK</name>
<keyword evidence="5" id="KW-0067">ATP-binding</keyword>
<dbReference type="Pfam" id="PF20436">
    <property type="entry name" value="LonB_AAA-LID"/>
    <property type="match status" value="1"/>
</dbReference>
<dbReference type="InterPro" id="IPR046843">
    <property type="entry name" value="LonB_AAA-LID"/>
</dbReference>
<dbReference type="EC" id="3.4.21.53" evidence="2"/>
<feature type="active site" evidence="2">
    <location>
        <position position="662"/>
    </location>
</feature>
<dbReference type="PROSITE" id="PS51786">
    <property type="entry name" value="LON_PROTEOLYTIC"/>
    <property type="match status" value="1"/>
</dbReference>
<dbReference type="Gene3D" id="3.30.230.10">
    <property type="match status" value="1"/>
</dbReference>
<dbReference type="Pfam" id="PF05362">
    <property type="entry name" value="Lon_C"/>
    <property type="match status" value="1"/>
</dbReference>
<dbReference type="Gene3D" id="1.10.8.60">
    <property type="match status" value="1"/>
</dbReference>
<dbReference type="PANTHER" id="PTHR10046">
    <property type="entry name" value="ATP DEPENDENT LON PROTEASE FAMILY MEMBER"/>
    <property type="match status" value="1"/>
</dbReference>
<feature type="active site" evidence="2">
    <location>
        <position position="705"/>
    </location>
</feature>
<comment type="catalytic activity">
    <reaction evidence="2">
        <text>Hydrolysis of proteins in presence of ATP.</text>
        <dbReference type="EC" id="3.4.21.53"/>
    </reaction>
</comment>
<evidence type="ECO:0000313" key="6">
    <source>
        <dbReference type="Proteomes" id="UP001528672"/>
    </source>
</evidence>
<dbReference type="SUPFAM" id="SSF52540">
    <property type="entry name" value="P-loop containing nucleoside triphosphate hydrolases"/>
    <property type="match status" value="1"/>
</dbReference>
<keyword evidence="5" id="KW-0547">Nucleotide-binding</keyword>
<evidence type="ECO:0000313" key="5">
    <source>
        <dbReference type="EMBL" id="MDD0814809.1"/>
    </source>
</evidence>
<dbReference type="InterPro" id="IPR027065">
    <property type="entry name" value="Lon_Prtase"/>
</dbReference>
<dbReference type="Pfam" id="PF20437">
    <property type="entry name" value="LonC_helical"/>
    <property type="match status" value="1"/>
</dbReference>
<evidence type="ECO:0000256" key="2">
    <source>
        <dbReference type="PROSITE-ProRule" id="PRU01122"/>
    </source>
</evidence>
<comment type="caution">
    <text evidence="5">The sequence shown here is derived from an EMBL/GenBank/DDBJ whole genome shotgun (WGS) entry which is preliminary data.</text>
</comment>
<evidence type="ECO:0000256" key="3">
    <source>
        <dbReference type="SAM" id="Coils"/>
    </source>
</evidence>
<gene>
    <name evidence="5" type="ORF">PSQ39_09220</name>
</gene>
<protein>
    <recommendedName>
        <fullName evidence="2">endopeptidase La</fullName>
        <ecNumber evidence="2">3.4.21.53</ecNumber>
    </recommendedName>
</protein>
<dbReference type="InterPro" id="IPR041699">
    <property type="entry name" value="AAA_32"/>
</dbReference>
<dbReference type="InterPro" id="IPR046844">
    <property type="entry name" value="Lon-like_helical"/>
</dbReference>
<evidence type="ECO:0000256" key="1">
    <source>
        <dbReference type="ARBA" id="ARBA00022670"/>
    </source>
</evidence>
<feature type="coiled-coil region" evidence="3">
    <location>
        <begin position="221"/>
        <end position="248"/>
    </location>
</feature>
<keyword evidence="2" id="KW-0720">Serine protease</keyword>
<dbReference type="InterPro" id="IPR027417">
    <property type="entry name" value="P-loop_NTPase"/>
</dbReference>
<dbReference type="Gene3D" id="3.40.50.300">
    <property type="entry name" value="P-loop containing nucleotide triphosphate hydrolases"/>
    <property type="match status" value="2"/>
</dbReference>
<keyword evidence="3" id="KW-0175">Coiled coil</keyword>
<sequence length="811" mass="88696">MPVQPLPSLPTWPAAPTLPLAQLRRQIPPAELGFASTAELIHLSPGWIGQQRAREATDFGLHLDAPDYHLFVLGEPGSGRSSLLRQALHEAAQQRPVPPDLAFLHHFEQPLRPLALRLPPGQGRVLRQALQQLSRQLPTDIPAQLEGAEVMLAAELIETGFEREEKHTLAGLEDLATRHGFKLGRTGEGDSERLQLLVREDRKAGPDTGPSDAEILVRREMAQALARLREREQARDQALSELQEKTLKPWLQSVFERTLASFSGLTEADQALLHRWSQAAQREALDEIELFLPRAGEDDEADRKADLAHWQSCLKLNLAVDQAEQRGAPVVIEDNPQMRSLFGCIEHPGGEDAGPPDHNAIHAGALLRAHGGYLMLHLADLAEDEGLWDRLRRFLRSRLLQIEDAGGSGAPAGASLQPEPLALSLRLVLIGTPDAYYKLQDSEPEMARRFRVKVDFADRFADHPDHRQAMAIWMGQRCQALGLPQVDASGVAALLEQSHRLADDQGYLSAQLGSVEMDLIESAAACRRRGAPWVSAADVASALQARARRHNLPEQELLERIRHGEHLLSTEGQALGQVNAMSQIDTGDHRFGVPMRITARTQAGHGGVLNIEREVKLSGPIHDKGVMILQGFLHQLLAEQAPLALSASLVFEQEYDGVEGDSASCAELFALLSALSGLPLRQGIAVTGALNQHGEVLPVGGLNEKIEGWFQVCRDARLSGEHGVLIPARNQRQLMLSHEVLAAVAAGQFKVYTMAHVAQGMELLSGRRLLGWDADAAVAQPSVQSLALQTLAAYRRACLRAQGGARGRRRG</sequence>
<dbReference type="InterPro" id="IPR014721">
    <property type="entry name" value="Ribsml_uS5_D2-typ_fold_subgr"/>
</dbReference>
<reference evidence="5 6" key="1">
    <citation type="submission" date="2023-02" db="EMBL/GenBank/DDBJ databases">
        <title>Bacterial whole genome sequence for Curvibacter sp. HBC28.</title>
        <authorList>
            <person name="Le V."/>
            <person name="Ko S.-R."/>
            <person name="Ahn C.-Y."/>
            <person name="Oh H.-M."/>
        </authorList>
    </citation>
    <scope>NUCLEOTIDE SEQUENCE [LARGE SCALE GENOMIC DNA]</scope>
    <source>
        <strain evidence="5 6">HBC28</strain>
    </source>
</reference>
<dbReference type="EMBL" id="JAQSIO010000003">
    <property type="protein sequence ID" value="MDD0814809.1"/>
    <property type="molecule type" value="Genomic_DNA"/>
</dbReference>
<keyword evidence="6" id="KW-1185">Reference proteome</keyword>
<dbReference type="InterPro" id="IPR020568">
    <property type="entry name" value="Ribosomal_Su5_D2-typ_SF"/>
</dbReference>
<evidence type="ECO:0000259" key="4">
    <source>
        <dbReference type="PROSITE" id="PS51786"/>
    </source>
</evidence>
<feature type="domain" description="Lon proteolytic" evidence="4">
    <location>
        <begin position="572"/>
        <end position="767"/>
    </location>
</feature>
<dbReference type="Proteomes" id="UP001528672">
    <property type="component" value="Unassembled WGS sequence"/>
</dbReference>
<organism evidence="5 6">
    <name type="scientific">Curvibacter microcysteis</name>
    <dbReference type="NCBI Taxonomy" id="3026419"/>
    <lineage>
        <taxon>Bacteria</taxon>
        <taxon>Pseudomonadati</taxon>
        <taxon>Pseudomonadota</taxon>
        <taxon>Betaproteobacteria</taxon>
        <taxon>Burkholderiales</taxon>
        <taxon>Comamonadaceae</taxon>
        <taxon>Curvibacter</taxon>
    </lineage>
</organism>